<dbReference type="CDD" id="cd02947">
    <property type="entry name" value="TRX_family"/>
    <property type="match status" value="1"/>
</dbReference>
<organism evidence="4 5">
    <name type="scientific">Tenacibaculum finnmarkense genomovar ulcerans</name>
    <dbReference type="NCBI Taxonomy" id="2781388"/>
    <lineage>
        <taxon>Bacteria</taxon>
        <taxon>Pseudomonadati</taxon>
        <taxon>Bacteroidota</taxon>
        <taxon>Flavobacteriia</taxon>
        <taxon>Flavobacteriales</taxon>
        <taxon>Flavobacteriaceae</taxon>
        <taxon>Tenacibaculum</taxon>
        <taxon>Tenacibaculum finnmarkense</taxon>
    </lineage>
</organism>
<dbReference type="PANTHER" id="PTHR15337:SF11">
    <property type="entry name" value="THIOREDOXIN DOMAIN-CONTAINING PROTEIN"/>
    <property type="match status" value="1"/>
</dbReference>
<evidence type="ECO:0000313" key="5">
    <source>
        <dbReference type="Proteomes" id="UP000490060"/>
    </source>
</evidence>
<feature type="domain" description="Thioredoxin" evidence="3">
    <location>
        <begin position="10"/>
        <end position="157"/>
    </location>
</feature>
<proteinExistence type="predicted"/>
<evidence type="ECO:0000313" key="4">
    <source>
        <dbReference type="EMBL" id="SOU89537.1"/>
    </source>
</evidence>
<reference evidence="4 5" key="1">
    <citation type="submission" date="2017-11" db="EMBL/GenBank/DDBJ databases">
        <authorList>
            <person name="Duchaud E."/>
        </authorList>
    </citation>
    <scope>NUCLEOTIDE SEQUENCE [LARGE SCALE GENOMIC DNA]</scope>
    <source>
        <strain evidence="4 5">TNO010</strain>
    </source>
</reference>
<name>A0A2I2MBP1_9FLAO</name>
<gene>
    <name evidence="4" type="ORF">TNO010_400113</name>
</gene>
<dbReference type="SUPFAM" id="SSF52833">
    <property type="entry name" value="Thioredoxin-like"/>
    <property type="match status" value="1"/>
</dbReference>
<dbReference type="Pfam" id="PF13098">
    <property type="entry name" value="Thioredoxin_2"/>
    <property type="match status" value="1"/>
</dbReference>
<dbReference type="AlphaFoldDB" id="A0A2I2MBP1"/>
<dbReference type="Proteomes" id="UP000490060">
    <property type="component" value="Unassembled WGS sequence"/>
</dbReference>
<protein>
    <recommendedName>
        <fullName evidence="3">Thioredoxin domain-containing protein</fullName>
    </recommendedName>
</protein>
<dbReference type="InterPro" id="IPR036249">
    <property type="entry name" value="Thioredoxin-like_sf"/>
</dbReference>
<keyword evidence="1 2" id="KW-0732">Signal</keyword>
<dbReference type="PROSITE" id="PS51352">
    <property type="entry name" value="THIOREDOXIN_2"/>
    <property type="match status" value="1"/>
</dbReference>
<dbReference type="EMBL" id="OENE01000035">
    <property type="protein sequence ID" value="SOU89537.1"/>
    <property type="molecule type" value="Genomic_DNA"/>
</dbReference>
<dbReference type="PANTHER" id="PTHR15337">
    <property type="entry name" value="ANTERIOR GRADIENT PROTEIN-RELATED"/>
    <property type="match status" value="1"/>
</dbReference>
<evidence type="ECO:0000256" key="1">
    <source>
        <dbReference type="ARBA" id="ARBA00022729"/>
    </source>
</evidence>
<evidence type="ECO:0000256" key="2">
    <source>
        <dbReference type="SAM" id="SignalP"/>
    </source>
</evidence>
<dbReference type="InterPro" id="IPR051099">
    <property type="entry name" value="AGR/TXD"/>
</dbReference>
<sequence length="157" mass="18128">MKKIFLTLVLILGAQISFAQEHTVAHQAESQKIQWESSFNTAIEKSKVENKPILVFFTGSDWCHPCKRVDKELFETMKFKNFSEGNLIFYKADFPRNRDLVSVAAKKENEELQYRYGINAFPTVVVVNSKGNVLGKKKGAYMAEYYYPFLTKIIKNN</sequence>
<evidence type="ECO:0000259" key="3">
    <source>
        <dbReference type="PROSITE" id="PS51352"/>
    </source>
</evidence>
<dbReference type="InterPro" id="IPR013766">
    <property type="entry name" value="Thioredoxin_domain"/>
</dbReference>
<dbReference type="InterPro" id="IPR012336">
    <property type="entry name" value="Thioredoxin-like_fold"/>
</dbReference>
<dbReference type="Gene3D" id="3.40.30.10">
    <property type="entry name" value="Glutaredoxin"/>
    <property type="match status" value="1"/>
</dbReference>
<feature type="signal peptide" evidence="2">
    <location>
        <begin position="1"/>
        <end position="19"/>
    </location>
</feature>
<accession>A0A2I2MBP1</accession>
<dbReference type="GeneID" id="86819403"/>
<dbReference type="RefSeq" id="WP_058884568.1">
    <property type="nucleotide sequence ID" value="NZ_JAFMUG010000007.1"/>
</dbReference>
<feature type="chain" id="PRO_5014183803" description="Thioredoxin domain-containing protein" evidence="2">
    <location>
        <begin position="20"/>
        <end position="157"/>
    </location>
</feature>